<dbReference type="FunFam" id="3.80.10.10:FF:000384">
    <property type="entry name" value="Nuclear RNA export factor 1"/>
    <property type="match status" value="1"/>
</dbReference>
<dbReference type="PROSITE" id="PS50177">
    <property type="entry name" value="NTF2_DOMAIN"/>
    <property type="match status" value="1"/>
</dbReference>
<evidence type="ECO:0008006" key="13">
    <source>
        <dbReference type="Google" id="ProtNLM"/>
    </source>
</evidence>
<evidence type="ECO:0000256" key="4">
    <source>
        <dbReference type="ARBA" id="ARBA00022614"/>
    </source>
</evidence>
<keyword evidence="6" id="KW-0509">mRNA transport</keyword>
<comment type="subcellular location">
    <subcellularLocation>
        <location evidence="1">Nucleus</location>
        <location evidence="1">Nucleoplasm</location>
    </subcellularLocation>
</comment>
<feature type="region of interest" description="Disordered" evidence="8">
    <location>
        <begin position="79"/>
        <end position="105"/>
    </location>
</feature>
<dbReference type="Gene3D" id="3.30.70.330">
    <property type="match status" value="1"/>
</dbReference>
<keyword evidence="7" id="KW-0539">Nucleus</keyword>
<dbReference type="Gene3D" id="3.80.10.10">
    <property type="entry name" value="Ribonuclease Inhibitor"/>
    <property type="match status" value="1"/>
</dbReference>
<keyword evidence="3" id="KW-0813">Transport</keyword>
<dbReference type="PROSITE" id="PS51450">
    <property type="entry name" value="LRR"/>
    <property type="match status" value="1"/>
</dbReference>
<protein>
    <recommendedName>
        <fullName evidence="13">Nuclear RNA export factor 1</fullName>
    </recommendedName>
</protein>
<dbReference type="InterPro" id="IPR015245">
    <property type="entry name" value="Tap_RNA-bd"/>
</dbReference>
<dbReference type="GO" id="GO:0005654">
    <property type="term" value="C:nucleoplasm"/>
    <property type="evidence" value="ECO:0007669"/>
    <property type="project" value="UniProtKB-SubCell"/>
</dbReference>
<dbReference type="InterPro" id="IPR002075">
    <property type="entry name" value="NTF2_dom"/>
</dbReference>
<keyword evidence="12" id="KW-1185">Reference proteome</keyword>
<dbReference type="Pfam" id="PF24048">
    <property type="entry name" value="LRR_NXF1-5"/>
    <property type="match status" value="1"/>
</dbReference>
<keyword evidence="5" id="KW-0677">Repeat</keyword>
<accession>A0AAW0WYS3</accession>
<dbReference type="EMBL" id="JARKIK010000042">
    <property type="protein sequence ID" value="KAK8737503.1"/>
    <property type="molecule type" value="Genomic_DNA"/>
</dbReference>
<dbReference type="PANTHER" id="PTHR10662">
    <property type="entry name" value="NUCLEAR RNA EXPORT FACTOR"/>
    <property type="match status" value="1"/>
</dbReference>
<dbReference type="PROSITE" id="PS51281">
    <property type="entry name" value="TAP_C"/>
    <property type="match status" value="1"/>
</dbReference>
<dbReference type="Pfam" id="PF03943">
    <property type="entry name" value="TAP_C"/>
    <property type="match status" value="1"/>
</dbReference>
<dbReference type="Pfam" id="PF22602">
    <property type="entry name" value="NXF_NTF2"/>
    <property type="match status" value="1"/>
</dbReference>
<feature type="compositionally biased region" description="Basic and acidic residues" evidence="8">
    <location>
        <begin position="79"/>
        <end position="98"/>
    </location>
</feature>
<dbReference type="InterPro" id="IPR009060">
    <property type="entry name" value="UBA-like_sf"/>
</dbReference>
<dbReference type="InterPro" id="IPR018222">
    <property type="entry name" value="Nuclear_transport_factor_2_euk"/>
</dbReference>
<feature type="domain" description="NTF2" evidence="9">
    <location>
        <begin position="424"/>
        <end position="572"/>
    </location>
</feature>
<organism evidence="11 12">
    <name type="scientific">Cherax quadricarinatus</name>
    <name type="common">Australian red claw crayfish</name>
    <dbReference type="NCBI Taxonomy" id="27406"/>
    <lineage>
        <taxon>Eukaryota</taxon>
        <taxon>Metazoa</taxon>
        <taxon>Ecdysozoa</taxon>
        <taxon>Arthropoda</taxon>
        <taxon>Crustacea</taxon>
        <taxon>Multicrustacea</taxon>
        <taxon>Malacostraca</taxon>
        <taxon>Eumalacostraca</taxon>
        <taxon>Eucarida</taxon>
        <taxon>Decapoda</taxon>
        <taxon>Pleocyemata</taxon>
        <taxon>Astacidea</taxon>
        <taxon>Parastacoidea</taxon>
        <taxon>Parastacidae</taxon>
        <taxon>Cherax</taxon>
    </lineage>
</organism>
<evidence type="ECO:0000313" key="11">
    <source>
        <dbReference type="EMBL" id="KAK8737503.1"/>
    </source>
</evidence>
<dbReference type="InterPro" id="IPR057125">
    <property type="entry name" value="NXF1/2/3/5-like_LRR"/>
</dbReference>
<evidence type="ECO:0000256" key="7">
    <source>
        <dbReference type="ARBA" id="ARBA00023242"/>
    </source>
</evidence>
<dbReference type="Gene3D" id="1.10.8.10">
    <property type="entry name" value="DNA helicase RuvA subunit, C-terminal domain"/>
    <property type="match status" value="1"/>
</dbReference>
<keyword evidence="4" id="KW-0433">Leucine-rich repeat</keyword>
<dbReference type="InterPro" id="IPR001611">
    <property type="entry name" value="Leu-rich_rpt"/>
</dbReference>
<dbReference type="SUPFAM" id="SSF54427">
    <property type="entry name" value="NTF2-like"/>
    <property type="match status" value="1"/>
</dbReference>
<dbReference type="InterPro" id="IPR012677">
    <property type="entry name" value="Nucleotide-bd_a/b_plait_sf"/>
</dbReference>
<dbReference type="InterPro" id="IPR032710">
    <property type="entry name" value="NTF2-like_dom_sf"/>
</dbReference>
<evidence type="ECO:0000256" key="1">
    <source>
        <dbReference type="ARBA" id="ARBA00004642"/>
    </source>
</evidence>
<comment type="caution">
    <text evidence="11">The sequence shown here is derived from an EMBL/GenBank/DDBJ whole genome shotgun (WGS) entry which is preliminary data.</text>
</comment>
<dbReference type="InterPro" id="IPR030217">
    <property type="entry name" value="NXF_fam"/>
</dbReference>
<feature type="region of interest" description="Disordered" evidence="8">
    <location>
        <begin position="131"/>
        <end position="153"/>
    </location>
</feature>
<dbReference type="Pfam" id="PF09162">
    <property type="entry name" value="Tap-RNA_bind"/>
    <property type="match status" value="1"/>
</dbReference>
<dbReference type="GO" id="GO:0005737">
    <property type="term" value="C:cytoplasm"/>
    <property type="evidence" value="ECO:0007669"/>
    <property type="project" value="InterPro"/>
</dbReference>
<evidence type="ECO:0000256" key="6">
    <source>
        <dbReference type="ARBA" id="ARBA00022816"/>
    </source>
</evidence>
<comment type="similarity">
    <text evidence="2">Belongs to the NXF family.</text>
</comment>
<dbReference type="InterPro" id="IPR032675">
    <property type="entry name" value="LRR_dom_sf"/>
</dbReference>
<dbReference type="PANTHER" id="PTHR10662:SF22">
    <property type="entry name" value="NUCLEAR RNA EXPORT FACTOR 1"/>
    <property type="match status" value="1"/>
</dbReference>
<dbReference type="SUPFAM" id="SSF52058">
    <property type="entry name" value="L domain-like"/>
    <property type="match status" value="1"/>
</dbReference>
<dbReference type="Gene3D" id="3.10.450.50">
    <property type="match status" value="1"/>
</dbReference>
<dbReference type="AlphaFoldDB" id="A0AAW0WYS3"/>
<feature type="region of interest" description="Disordered" evidence="8">
    <location>
        <begin position="26"/>
        <end position="63"/>
    </location>
</feature>
<feature type="domain" description="TAP-C" evidence="10">
    <location>
        <begin position="620"/>
        <end position="675"/>
    </location>
</feature>
<dbReference type="CDD" id="cd14342">
    <property type="entry name" value="UBA_TAP-C"/>
    <property type="match status" value="1"/>
</dbReference>
<dbReference type="InterPro" id="IPR035979">
    <property type="entry name" value="RBD_domain_sf"/>
</dbReference>
<evidence type="ECO:0000256" key="5">
    <source>
        <dbReference type="ARBA" id="ARBA00022737"/>
    </source>
</evidence>
<dbReference type="SUPFAM" id="SSF46934">
    <property type="entry name" value="UBA-like"/>
    <property type="match status" value="1"/>
</dbReference>
<dbReference type="GO" id="GO:0016973">
    <property type="term" value="P:poly(A)+ mRNA export from nucleus"/>
    <property type="evidence" value="ECO:0007669"/>
    <property type="project" value="TreeGrafter"/>
</dbReference>
<gene>
    <name evidence="11" type="ORF">OTU49_004529</name>
</gene>
<evidence type="ECO:0000259" key="9">
    <source>
        <dbReference type="PROSITE" id="PS50177"/>
    </source>
</evidence>
<evidence type="ECO:0000256" key="2">
    <source>
        <dbReference type="ARBA" id="ARBA00009285"/>
    </source>
</evidence>
<dbReference type="Proteomes" id="UP001445076">
    <property type="component" value="Unassembled WGS sequence"/>
</dbReference>
<reference evidence="11 12" key="1">
    <citation type="journal article" date="2024" name="BMC Genomics">
        <title>Genome assembly of redclaw crayfish (Cherax quadricarinatus) provides insights into its immune adaptation and hypoxia tolerance.</title>
        <authorList>
            <person name="Liu Z."/>
            <person name="Zheng J."/>
            <person name="Li H."/>
            <person name="Fang K."/>
            <person name="Wang S."/>
            <person name="He J."/>
            <person name="Zhou D."/>
            <person name="Weng S."/>
            <person name="Chi M."/>
            <person name="Gu Z."/>
            <person name="He J."/>
            <person name="Li F."/>
            <person name="Wang M."/>
        </authorList>
    </citation>
    <scope>NUCLEOTIDE SEQUENCE [LARGE SCALE GENOMIC DNA]</scope>
    <source>
        <strain evidence="11">ZL_2023a</strain>
    </source>
</reference>
<proteinExistence type="inferred from homology"/>
<feature type="non-terminal residue" evidence="11">
    <location>
        <position position="1"/>
    </location>
</feature>
<dbReference type="SUPFAM" id="SSF54928">
    <property type="entry name" value="RNA-binding domain, RBD"/>
    <property type="match status" value="1"/>
</dbReference>
<evidence type="ECO:0000256" key="3">
    <source>
        <dbReference type="ARBA" id="ARBA00022448"/>
    </source>
</evidence>
<name>A0AAW0WYS3_CHEQU</name>
<sequence>TTARMGGRGNNRFLSRNLLIQAKPDGSRQYYEHDDRGCTYRGSGSSERTNGGGARGRANSRDFYRNSGKFRGRVWDGDYGNDRSTRLPEGHWRGDRRPSGRGLRNLRAPRYQDEDIEMKMNRDRNRRQDMYKSRGGRRVKDFKGSRGPQNANTSNLGWHKILIQEGIELDKNEVLESIRNLVHEPFTPILYEVEGRNLVFYLEDNGRAAQAIVQIGKRVTLSSGVRLNIWSNRSLPPNKPVPPEQHDCLKRVMSERYTPDLRQLNLNNFHNDINLIKEGIFCPLYRQLNMQLVVNIIVENIPQVHEIDLSQNKIQCLDDLVRLVPACPDLQKLNLGKNKILNLDTLEKLVGLNLTELTLEGNPLCNQFRDTELYISAVRKFFSKVVYLDRQQLPRPIGFEVDEDESKIPKTVPAYFILPDVKDLVLQFIEQYYQIFDTEDRKPLEAAYSKNALFSLTCNFPDTGPGSRFSNIYLTENRNLKKLGSSNRRQKLVFQGRSAIGNLLCKLPSTVHDPPSFTLDVPVANPKLIVVTLSGVFRQQADRLPPIRSFTRTLTIVPEGTGYCICNEQIYITTATVEQVKKAFNKTRVVAPAQPIMVSVEQIEPAPANDPGTQQATLLPMQEAMIIKFSEASGMLPQFSQLCLEQNGWDFNKAGEVFLQLKTDNKIPPEYFAQSV</sequence>
<evidence type="ECO:0000259" key="10">
    <source>
        <dbReference type="PROSITE" id="PS51281"/>
    </source>
</evidence>
<dbReference type="FunFam" id="1.10.8.10:FF:000018">
    <property type="entry name" value="Nuclear RNA export factor 1"/>
    <property type="match status" value="1"/>
</dbReference>
<dbReference type="SMART" id="SM00804">
    <property type="entry name" value="TAP_C"/>
    <property type="match status" value="1"/>
</dbReference>
<dbReference type="GO" id="GO:0003723">
    <property type="term" value="F:RNA binding"/>
    <property type="evidence" value="ECO:0007669"/>
    <property type="project" value="InterPro"/>
</dbReference>
<dbReference type="InterPro" id="IPR005637">
    <property type="entry name" value="TAP_C_dom"/>
</dbReference>
<feature type="compositionally biased region" description="Basic and acidic residues" evidence="8">
    <location>
        <begin position="131"/>
        <end position="144"/>
    </location>
</feature>
<evidence type="ECO:0000256" key="8">
    <source>
        <dbReference type="SAM" id="MobiDB-lite"/>
    </source>
</evidence>
<evidence type="ECO:0000313" key="12">
    <source>
        <dbReference type="Proteomes" id="UP001445076"/>
    </source>
</evidence>